<name>A0A6L6WGK4_9RHOB</name>
<evidence type="ECO:0000313" key="3">
    <source>
        <dbReference type="Proteomes" id="UP000478892"/>
    </source>
</evidence>
<comment type="caution">
    <text evidence="2">The sequence shown here is derived from an EMBL/GenBank/DDBJ whole genome shotgun (WGS) entry which is preliminary data.</text>
</comment>
<accession>A0A6L6WGK4</accession>
<feature type="region of interest" description="Disordered" evidence="1">
    <location>
        <begin position="1"/>
        <end position="57"/>
    </location>
</feature>
<sequence length="57" mass="6155">MTQKVQMRALQSRTATQSPTGKALKPGDAYETTDQGARDDKQRGFGEPVTGQTKAKS</sequence>
<protein>
    <submittedName>
        <fullName evidence="2">Uncharacterized protein</fullName>
    </submittedName>
</protein>
<dbReference type="EMBL" id="WQLV01000001">
    <property type="protein sequence ID" value="MVO14812.1"/>
    <property type="molecule type" value="Genomic_DNA"/>
</dbReference>
<dbReference type="Proteomes" id="UP000478892">
    <property type="component" value="Unassembled WGS sequence"/>
</dbReference>
<organism evidence="2 3">
    <name type="scientific">Parasedimentitalea huanghaiensis</name>
    <dbReference type="NCBI Taxonomy" id="2682100"/>
    <lineage>
        <taxon>Bacteria</taxon>
        <taxon>Pseudomonadati</taxon>
        <taxon>Pseudomonadota</taxon>
        <taxon>Alphaproteobacteria</taxon>
        <taxon>Rhodobacterales</taxon>
        <taxon>Paracoccaceae</taxon>
        <taxon>Parasedimentitalea</taxon>
    </lineage>
</organism>
<reference evidence="2 3" key="1">
    <citation type="submission" date="2019-12" db="EMBL/GenBank/DDBJ databases">
        <authorList>
            <person name="Zhang Y.-J."/>
        </authorList>
    </citation>
    <scope>NUCLEOTIDE SEQUENCE [LARGE SCALE GENOMIC DNA]</scope>
    <source>
        <strain evidence="2 3">CY05</strain>
    </source>
</reference>
<keyword evidence="3" id="KW-1185">Reference proteome</keyword>
<proteinExistence type="predicted"/>
<dbReference type="RefSeq" id="WP_157021088.1">
    <property type="nucleotide sequence ID" value="NZ_WQLV01000001.1"/>
</dbReference>
<dbReference type="AlphaFoldDB" id="A0A6L6WGK4"/>
<gene>
    <name evidence="2" type="ORF">GO984_03230</name>
</gene>
<evidence type="ECO:0000256" key="1">
    <source>
        <dbReference type="SAM" id="MobiDB-lite"/>
    </source>
</evidence>
<evidence type="ECO:0000313" key="2">
    <source>
        <dbReference type="EMBL" id="MVO14812.1"/>
    </source>
</evidence>
<feature type="compositionally biased region" description="Polar residues" evidence="1">
    <location>
        <begin position="1"/>
        <end position="20"/>
    </location>
</feature>